<name>A0AAJ0FIL2_9PEZI</name>
<dbReference type="Proteomes" id="UP001244011">
    <property type="component" value="Unassembled WGS sequence"/>
</dbReference>
<keyword evidence="4 5" id="KW-0472">Membrane</keyword>
<feature type="transmembrane region" description="Helical" evidence="5">
    <location>
        <begin position="510"/>
        <end position="532"/>
    </location>
</feature>
<organism evidence="7 8">
    <name type="scientific">Phialemonium atrogriseum</name>
    <dbReference type="NCBI Taxonomy" id="1093897"/>
    <lineage>
        <taxon>Eukaryota</taxon>
        <taxon>Fungi</taxon>
        <taxon>Dikarya</taxon>
        <taxon>Ascomycota</taxon>
        <taxon>Pezizomycotina</taxon>
        <taxon>Sordariomycetes</taxon>
        <taxon>Sordariomycetidae</taxon>
        <taxon>Cephalothecales</taxon>
        <taxon>Cephalothecaceae</taxon>
        <taxon>Phialemonium</taxon>
    </lineage>
</organism>
<dbReference type="PANTHER" id="PTHR23502:SF29">
    <property type="entry name" value="TRANSPORTER, PUTATIVE (AFU_ORTHOLOGUE AFUA_6G06680)-RELATED"/>
    <property type="match status" value="1"/>
</dbReference>
<gene>
    <name evidence="7" type="ORF">QBC33DRAFT_244165</name>
</gene>
<dbReference type="GeneID" id="85306121"/>
<dbReference type="InterPro" id="IPR020846">
    <property type="entry name" value="MFS_dom"/>
</dbReference>
<feature type="transmembrane region" description="Helical" evidence="5">
    <location>
        <begin position="374"/>
        <end position="394"/>
    </location>
</feature>
<feature type="transmembrane region" description="Helical" evidence="5">
    <location>
        <begin position="230"/>
        <end position="250"/>
    </location>
</feature>
<accession>A0AAJ0FIL2</accession>
<feature type="transmembrane region" description="Helical" evidence="5">
    <location>
        <begin position="205"/>
        <end position="224"/>
    </location>
</feature>
<dbReference type="InterPro" id="IPR011701">
    <property type="entry name" value="MFS"/>
</dbReference>
<feature type="transmembrane region" description="Helical" evidence="5">
    <location>
        <begin position="444"/>
        <end position="468"/>
    </location>
</feature>
<keyword evidence="2 5" id="KW-0812">Transmembrane</keyword>
<keyword evidence="8" id="KW-1185">Reference proteome</keyword>
<feature type="transmembrane region" description="Helical" evidence="5">
    <location>
        <begin position="415"/>
        <end position="432"/>
    </location>
</feature>
<dbReference type="InterPro" id="IPR036259">
    <property type="entry name" value="MFS_trans_sf"/>
</dbReference>
<feature type="transmembrane region" description="Helical" evidence="5">
    <location>
        <begin position="335"/>
        <end position="362"/>
    </location>
</feature>
<feature type="transmembrane region" description="Helical" evidence="5">
    <location>
        <begin position="72"/>
        <end position="92"/>
    </location>
</feature>
<comment type="subcellular location">
    <subcellularLocation>
        <location evidence="1">Membrane</location>
        <topology evidence="1">Multi-pass membrane protein</topology>
    </subcellularLocation>
</comment>
<dbReference type="Gene3D" id="1.20.1250.20">
    <property type="entry name" value="MFS general substrate transporter like domains"/>
    <property type="match status" value="1"/>
</dbReference>
<evidence type="ECO:0000256" key="2">
    <source>
        <dbReference type="ARBA" id="ARBA00022692"/>
    </source>
</evidence>
<feature type="transmembrane region" description="Helical" evidence="5">
    <location>
        <begin position="140"/>
        <end position="159"/>
    </location>
</feature>
<dbReference type="PROSITE" id="PS50850">
    <property type="entry name" value="MFS"/>
    <property type="match status" value="1"/>
</dbReference>
<sequence length="554" mass="60147">MPFGIIDVHTDRPLPGTELLIRKEQAGIVIDGDTSELKRVMYKGNETILVPQPSDTDPNDPLLWPRWKKETAFVVLFLNNIIFAALPGPIIAPSTFALAGILDVPITKIAELSGYQLLIVGAIGPLVSVLAQKYGKRPQFLFAAVMGTLGTIICIAGSQQMSYSTLLGGRMVQGLGTTAWESLSLAAMGDMFYLHERGLRTSITVATLTCTPSLVSIIGGVLTQNRGWKTIFIASLPFNLLGLVGAIFFLPESQFRRPGGSGSAKAPAAAESSWSEKQDTGAAVVEAESSDAAPTTPVKPRMTYWQSLAPWSGTYSEKAVGHLLSEIFVHLINPAVIWIQLVSAVLISLYVVTAFITSQIWTPAPYNLNIAQNGYFYTGGFVGGVLATVAGPVCDWTARTLSRLNGGVFEAEFRIPVNIFGVVFCSLGWFLFMWDVNNPRPDGYYLGAFCYGAASFGISIPSTAAGLYILDSFPRHSTEVFILQMMIKNFLFYAFSTMMNTWAGTAGPGVIFRTWGIVSIALLATCIPMYVFGKVNRKFMSDLYAKHKIFRAIG</sequence>
<feature type="domain" description="Major facilitator superfamily (MFS) profile" evidence="6">
    <location>
        <begin position="72"/>
        <end position="554"/>
    </location>
</feature>
<evidence type="ECO:0000313" key="7">
    <source>
        <dbReference type="EMBL" id="KAK1763424.1"/>
    </source>
</evidence>
<dbReference type="GO" id="GO:0022857">
    <property type="term" value="F:transmembrane transporter activity"/>
    <property type="evidence" value="ECO:0007669"/>
    <property type="project" value="InterPro"/>
</dbReference>
<evidence type="ECO:0000256" key="3">
    <source>
        <dbReference type="ARBA" id="ARBA00022989"/>
    </source>
</evidence>
<feature type="transmembrane region" description="Helical" evidence="5">
    <location>
        <begin position="480"/>
        <end position="498"/>
    </location>
</feature>
<evidence type="ECO:0000313" key="8">
    <source>
        <dbReference type="Proteomes" id="UP001244011"/>
    </source>
</evidence>
<keyword evidence="3 5" id="KW-1133">Transmembrane helix</keyword>
<dbReference type="RefSeq" id="XP_060279637.1">
    <property type="nucleotide sequence ID" value="XM_060422934.1"/>
</dbReference>
<evidence type="ECO:0000256" key="5">
    <source>
        <dbReference type="SAM" id="Phobius"/>
    </source>
</evidence>
<reference evidence="7" key="1">
    <citation type="submission" date="2023-06" db="EMBL/GenBank/DDBJ databases">
        <title>Genome-scale phylogeny and comparative genomics of the fungal order Sordariales.</title>
        <authorList>
            <consortium name="Lawrence Berkeley National Laboratory"/>
            <person name="Hensen N."/>
            <person name="Bonometti L."/>
            <person name="Westerberg I."/>
            <person name="Brannstrom I.O."/>
            <person name="Guillou S."/>
            <person name="Cros-Aarteil S."/>
            <person name="Calhoun S."/>
            <person name="Haridas S."/>
            <person name="Kuo A."/>
            <person name="Mondo S."/>
            <person name="Pangilinan J."/>
            <person name="Riley R."/>
            <person name="Labutti K."/>
            <person name="Andreopoulos B."/>
            <person name="Lipzen A."/>
            <person name="Chen C."/>
            <person name="Yanf M."/>
            <person name="Daum C."/>
            <person name="Ng V."/>
            <person name="Clum A."/>
            <person name="Steindorff A."/>
            <person name="Ohm R."/>
            <person name="Martin F."/>
            <person name="Silar P."/>
            <person name="Natvig D."/>
            <person name="Lalanne C."/>
            <person name="Gautier V."/>
            <person name="Ament-Velasquez S.L."/>
            <person name="Kruys A."/>
            <person name="Hutchinson M.I."/>
            <person name="Powell A.J."/>
            <person name="Barry K."/>
            <person name="Miller A.N."/>
            <person name="Grigoriev I.V."/>
            <person name="Debuchy R."/>
            <person name="Gladieux P."/>
            <person name="Thoren M.H."/>
            <person name="Johannesson H."/>
        </authorList>
    </citation>
    <scope>NUCLEOTIDE SEQUENCE</scope>
    <source>
        <strain evidence="7">8032-3</strain>
    </source>
</reference>
<proteinExistence type="predicted"/>
<dbReference type="PANTHER" id="PTHR23502">
    <property type="entry name" value="MAJOR FACILITATOR SUPERFAMILY"/>
    <property type="match status" value="1"/>
</dbReference>
<protein>
    <submittedName>
        <fullName evidence="7">Major facilitator superfamily domain-containing protein</fullName>
    </submittedName>
</protein>
<evidence type="ECO:0000256" key="1">
    <source>
        <dbReference type="ARBA" id="ARBA00004141"/>
    </source>
</evidence>
<feature type="transmembrane region" description="Helical" evidence="5">
    <location>
        <begin position="112"/>
        <end position="131"/>
    </location>
</feature>
<dbReference type="AlphaFoldDB" id="A0AAJ0FIL2"/>
<dbReference type="Pfam" id="PF07690">
    <property type="entry name" value="MFS_1"/>
    <property type="match status" value="1"/>
</dbReference>
<dbReference type="EMBL" id="MU839027">
    <property type="protein sequence ID" value="KAK1763424.1"/>
    <property type="molecule type" value="Genomic_DNA"/>
</dbReference>
<dbReference type="GO" id="GO:0005886">
    <property type="term" value="C:plasma membrane"/>
    <property type="evidence" value="ECO:0007669"/>
    <property type="project" value="TreeGrafter"/>
</dbReference>
<dbReference type="SUPFAM" id="SSF103473">
    <property type="entry name" value="MFS general substrate transporter"/>
    <property type="match status" value="1"/>
</dbReference>
<evidence type="ECO:0000256" key="4">
    <source>
        <dbReference type="ARBA" id="ARBA00023136"/>
    </source>
</evidence>
<comment type="caution">
    <text evidence="7">The sequence shown here is derived from an EMBL/GenBank/DDBJ whole genome shotgun (WGS) entry which is preliminary data.</text>
</comment>
<evidence type="ECO:0000259" key="6">
    <source>
        <dbReference type="PROSITE" id="PS50850"/>
    </source>
</evidence>